<evidence type="ECO:0000313" key="3">
    <source>
        <dbReference type="Proteomes" id="UP000275078"/>
    </source>
</evidence>
<proteinExistence type="predicted"/>
<reference evidence="2 3" key="1">
    <citation type="journal article" date="2018" name="Nat. Ecol. Evol.">
        <title>Pezizomycetes genomes reveal the molecular basis of ectomycorrhizal truffle lifestyle.</title>
        <authorList>
            <person name="Murat C."/>
            <person name="Payen T."/>
            <person name="Noel B."/>
            <person name="Kuo A."/>
            <person name="Morin E."/>
            <person name="Chen J."/>
            <person name="Kohler A."/>
            <person name="Krizsan K."/>
            <person name="Balestrini R."/>
            <person name="Da Silva C."/>
            <person name="Montanini B."/>
            <person name="Hainaut M."/>
            <person name="Levati E."/>
            <person name="Barry K.W."/>
            <person name="Belfiori B."/>
            <person name="Cichocki N."/>
            <person name="Clum A."/>
            <person name="Dockter R.B."/>
            <person name="Fauchery L."/>
            <person name="Guy J."/>
            <person name="Iotti M."/>
            <person name="Le Tacon F."/>
            <person name="Lindquist E.A."/>
            <person name="Lipzen A."/>
            <person name="Malagnac F."/>
            <person name="Mello A."/>
            <person name="Molinier V."/>
            <person name="Miyauchi S."/>
            <person name="Poulain J."/>
            <person name="Riccioni C."/>
            <person name="Rubini A."/>
            <person name="Sitrit Y."/>
            <person name="Splivallo R."/>
            <person name="Traeger S."/>
            <person name="Wang M."/>
            <person name="Zifcakova L."/>
            <person name="Wipf D."/>
            <person name="Zambonelli A."/>
            <person name="Paolocci F."/>
            <person name="Nowrousian M."/>
            <person name="Ottonello S."/>
            <person name="Baldrian P."/>
            <person name="Spatafora J.W."/>
            <person name="Henrissat B."/>
            <person name="Nagy L.G."/>
            <person name="Aury J.M."/>
            <person name="Wincker P."/>
            <person name="Grigoriev I.V."/>
            <person name="Bonfante P."/>
            <person name="Martin F.M."/>
        </authorList>
    </citation>
    <scope>NUCLEOTIDE SEQUENCE [LARGE SCALE GENOMIC DNA]</scope>
    <source>
        <strain evidence="2 3">RN42</strain>
    </source>
</reference>
<feature type="compositionally biased region" description="Basic residues" evidence="1">
    <location>
        <begin position="8"/>
        <end position="22"/>
    </location>
</feature>
<evidence type="ECO:0000256" key="1">
    <source>
        <dbReference type="SAM" id="MobiDB-lite"/>
    </source>
</evidence>
<feature type="region of interest" description="Disordered" evidence="1">
    <location>
        <begin position="1"/>
        <end position="103"/>
    </location>
</feature>
<feature type="compositionally biased region" description="Basic and acidic residues" evidence="1">
    <location>
        <begin position="51"/>
        <end position="83"/>
    </location>
</feature>
<gene>
    <name evidence="2" type="ORF">BJ508DRAFT_42197</name>
</gene>
<protein>
    <submittedName>
        <fullName evidence="2">Uncharacterized protein</fullName>
    </submittedName>
</protein>
<sequence>MINCERTRIRKTPKIIRNKRIKTNPVYIDHPVSRKTKKRRRAQPKSRSRKKETTQKAREEIRKETRRNRTENRDESQKAEQRRAQKLFHQNNKKKTRLKPRCS</sequence>
<feature type="compositionally biased region" description="Basic residues" evidence="1">
    <location>
        <begin position="91"/>
        <end position="103"/>
    </location>
</feature>
<dbReference type="Proteomes" id="UP000275078">
    <property type="component" value="Unassembled WGS sequence"/>
</dbReference>
<evidence type="ECO:0000313" key="2">
    <source>
        <dbReference type="EMBL" id="RPA84184.1"/>
    </source>
</evidence>
<organism evidence="2 3">
    <name type="scientific">Ascobolus immersus RN42</name>
    <dbReference type="NCBI Taxonomy" id="1160509"/>
    <lineage>
        <taxon>Eukaryota</taxon>
        <taxon>Fungi</taxon>
        <taxon>Dikarya</taxon>
        <taxon>Ascomycota</taxon>
        <taxon>Pezizomycotina</taxon>
        <taxon>Pezizomycetes</taxon>
        <taxon>Pezizales</taxon>
        <taxon>Ascobolaceae</taxon>
        <taxon>Ascobolus</taxon>
    </lineage>
</organism>
<keyword evidence="3" id="KW-1185">Reference proteome</keyword>
<dbReference type="AlphaFoldDB" id="A0A3N4IRG8"/>
<accession>A0A3N4IRG8</accession>
<feature type="compositionally biased region" description="Basic residues" evidence="1">
    <location>
        <begin position="33"/>
        <end position="50"/>
    </location>
</feature>
<name>A0A3N4IRG8_ASCIM</name>
<dbReference type="EMBL" id="ML119660">
    <property type="protein sequence ID" value="RPA84184.1"/>
    <property type="molecule type" value="Genomic_DNA"/>
</dbReference>